<dbReference type="InterPro" id="IPR013783">
    <property type="entry name" value="Ig-like_fold"/>
</dbReference>
<reference evidence="2" key="1">
    <citation type="submission" date="2025-08" db="UniProtKB">
        <authorList>
            <consortium name="Ensembl"/>
        </authorList>
    </citation>
    <scope>IDENTIFICATION</scope>
</reference>
<reference evidence="2" key="2">
    <citation type="submission" date="2025-09" db="UniProtKB">
        <authorList>
            <consortium name="Ensembl"/>
        </authorList>
    </citation>
    <scope>IDENTIFICATION</scope>
</reference>
<dbReference type="Ensembl" id="ENSVKKT00000023507.1">
    <property type="protein sequence ID" value="ENSVKKP00000022939.1"/>
    <property type="gene ID" value="ENSVKKG00000015235.1"/>
</dbReference>
<evidence type="ECO:0000256" key="1">
    <source>
        <dbReference type="ARBA" id="ARBA00023157"/>
    </source>
</evidence>
<dbReference type="Proteomes" id="UP000694545">
    <property type="component" value="Unplaced"/>
</dbReference>
<name>A0A8D2LKW7_VARKO</name>
<dbReference type="PANTHER" id="PTHR11738:SF186">
    <property type="entry name" value="OSTEOCLAST-ASSOCIATED IMMUNOGLOBULIN-LIKE RECEPTOR"/>
    <property type="match status" value="1"/>
</dbReference>
<evidence type="ECO:0000313" key="2">
    <source>
        <dbReference type="Ensembl" id="ENSVKKP00000022939.1"/>
    </source>
</evidence>
<dbReference type="SUPFAM" id="SSF48726">
    <property type="entry name" value="Immunoglobulin"/>
    <property type="match status" value="1"/>
</dbReference>
<dbReference type="PANTHER" id="PTHR11738">
    <property type="entry name" value="MHC CLASS I NK CELL RECEPTOR"/>
    <property type="match status" value="1"/>
</dbReference>
<keyword evidence="3" id="KW-1185">Reference proteome</keyword>
<organism evidence="2 3">
    <name type="scientific">Varanus komodoensis</name>
    <name type="common">Komodo dragon</name>
    <dbReference type="NCBI Taxonomy" id="61221"/>
    <lineage>
        <taxon>Eukaryota</taxon>
        <taxon>Metazoa</taxon>
        <taxon>Chordata</taxon>
        <taxon>Craniata</taxon>
        <taxon>Vertebrata</taxon>
        <taxon>Euteleostomi</taxon>
        <taxon>Lepidosauria</taxon>
        <taxon>Squamata</taxon>
        <taxon>Bifurcata</taxon>
        <taxon>Unidentata</taxon>
        <taxon>Episquamata</taxon>
        <taxon>Toxicofera</taxon>
        <taxon>Anguimorpha</taxon>
        <taxon>Paleoanguimorpha</taxon>
        <taxon>Varanoidea</taxon>
        <taxon>Varanidae</taxon>
        <taxon>Varanus</taxon>
    </lineage>
</organism>
<sequence>MAYGSATGEMPRAPSISVSPSSRVLLGGWATIHCSSPYPSRVNLYLFKDGWKVNITPKLDRGTAHFPITNVGRHHGGLYSCYYFYWISWAKSKQSEHLELLIIGDLNGFLATEMFQHAQVWCYFRLFLTAQVWLWCEGFDWHYTY</sequence>
<evidence type="ECO:0008006" key="4">
    <source>
        <dbReference type="Google" id="ProtNLM"/>
    </source>
</evidence>
<dbReference type="InterPro" id="IPR050412">
    <property type="entry name" value="Ig-like_Receptors_ImmuneReg"/>
</dbReference>
<dbReference type="AlphaFoldDB" id="A0A8D2LKW7"/>
<keyword evidence="1" id="KW-1015">Disulfide bond</keyword>
<proteinExistence type="predicted"/>
<accession>A0A8D2LKW7</accession>
<evidence type="ECO:0000313" key="3">
    <source>
        <dbReference type="Proteomes" id="UP000694545"/>
    </source>
</evidence>
<dbReference type="Gene3D" id="2.60.40.10">
    <property type="entry name" value="Immunoglobulins"/>
    <property type="match status" value="1"/>
</dbReference>
<dbReference type="GO" id="GO:0002764">
    <property type="term" value="P:immune response-regulating signaling pathway"/>
    <property type="evidence" value="ECO:0007669"/>
    <property type="project" value="TreeGrafter"/>
</dbReference>
<protein>
    <recommendedName>
        <fullName evidence="4">Ig-like domain-containing protein</fullName>
    </recommendedName>
</protein>
<dbReference type="InterPro" id="IPR036179">
    <property type="entry name" value="Ig-like_dom_sf"/>
</dbReference>